<comment type="caution">
    <text evidence="2">The sequence shown here is derived from an EMBL/GenBank/DDBJ whole genome shotgun (WGS) entry which is preliminary data.</text>
</comment>
<dbReference type="Gene3D" id="3.40.630.30">
    <property type="match status" value="1"/>
</dbReference>
<keyword evidence="3" id="KW-1185">Reference proteome</keyword>
<proteinExistence type="predicted"/>
<reference evidence="2" key="2">
    <citation type="submission" date="2023-06" db="EMBL/GenBank/DDBJ databases">
        <authorList>
            <consortium name="Lawrence Berkeley National Laboratory"/>
            <person name="Mondo S.J."/>
            <person name="Hensen N."/>
            <person name="Bonometti L."/>
            <person name="Westerberg I."/>
            <person name="Brannstrom I.O."/>
            <person name="Guillou S."/>
            <person name="Cros-Aarteil S."/>
            <person name="Calhoun S."/>
            <person name="Haridas S."/>
            <person name="Kuo A."/>
            <person name="Pangilinan J."/>
            <person name="Riley R."/>
            <person name="Labutti K."/>
            <person name="Andreopoulos B."/>
            <person name="Lipzen A."/>
            <person name="Chen C."/>
            <person name="Yanf M."/>
            <person name="Daum C."/>
            <person name="Ng V."/>
            <person name="Clum A."/>
            <person name="Steindorff A."/>
            <person name="Ohm R."/>
            <person name="Martin F."/>
            <person name="Silar P."/>
            <person name="Natvig D."/>
            <person name="Lalanne C."/>
            <person name="Gautier V."/>
            <person name="Ament-Velasquez S.L."/>
            <person name="Kruys A."/>
            <person name="Hutchinson M.I."/>
            <person name="Powell A.J."/>
            <person name="Barry K."/>
            <person name="Miller A.N."/>
            <person name="Grigoriev I.V."/>
            <person name="Debuchy R."/>
            <person name="Gladieux P."/>
            <person name="Thoren M.H."/>
            <person name="Johannesson H."/>
        </authorList>
    </citation>
    <scope>NUCLEOTIDE SEQUENCE</scope>
    <source>
        <strain evidence="2">CBS 333.67</strain>
    </source>
</reference>
<evidence type="ECO:0008006" key="4">
    <source>
        <dbReference type="Google" id="ProtNLM"/>
    </source>
</evidence>
<name>A0AAJ0H209_9PEZI</name>
<organism evidence="2 3">
    <name type="scientific">Chaetomium strumarium</name>
    <dbReference type="NCBI Taxonomy" id="1170767"/>
    <lineage>
        <taxon>Eukaryota</taxon>
        <taxon>Fungi</taxon>
        <taxon>Dikarya</taxon>
        <taxon>Ascomycota</taxon>
        <taxon>Pezizomycotina</taxon>
        <taxon>Sordariomycetes</taxon>
        <taxon>Sordariomycetidae</taxon>
        <taxon>Sordariales</taxon>
        <taxon>Chaetomiaceae</taxon>
        <taxon>Chaetomium</taxon>
    </lineage>
</organism>
<dbReference type="PANTHER" id="PTHR20958:SF6">
    <property type="entry name" value="GLYCINE N-ACYLTRANSFERASE-LIKE PROTEIN"/>
    <property type="match status" value="1"/>
</dbReference>
<dbReference type="Proteomes" id="UP001273166">
    <property type="component" value="Unassembled WGS sequence"/>
</dbReference>
<evidence type="ECO:0000313" key="3">
    <source>
        <dbReference type="Proteomes" id="UP001273166"/>
    </source>
</evidence>
<gene>
    <name evidence="2" type="ORF">B0T15DRAFT_22644</name>
</gene>
<evidence type="ECO:0000313" key="2">
    <source>
        <dbReference type="EMBL" id="KAK3310060.1"/>
    </source>
</evidence>
<accession>A0AAJ0H209</accession>
<dbReference type="GeneID" id="87881714"/>
<dbReference type="RefSeq" id="XP_062725840.1">
    <property type="nucleotide sequence ID" value="XM_062862885.1"/>
</dbReference>
<feature type="compositionally biased region" description="Low complexity" evidence="1">
    <location>
        <begin position="107"/>
        <end position="120"/>
    </location>
</feature>
<dbReference type="InterPro" id="IPR016181">
    <property type="entry name" value="Acyl_CoA_acyltransferase"/>
</dbReference>
<evidence type="ECO:0000256" key="1">
    <source>
        <dbReference type="SAM" id="MobiDB-lite"/>
    </source>
</evidence>
<dbReference type="AlphaFoldDB" id="A0AAJ0H209"/>
<sequence length="358" mass="39745">MTPRVLLEDTSTPSDALLSLLTSHLPHSLPVLRCLQFARNFPNGRSPRAHVLYAHYQEGESSDGQTRGQQHRKQPQQQFAAAYVDLWRGPETQIWLYSTLEDRCATTTTTTTTTPTSATSGVIRGEGPRARAGRHSACDLTPDEGKQGLDLVLALLRRARTVATAGDHPPFIPAAEGGPEGRRMKVLIGSLHEDVRQKLLASGVRMEKSPNLPAELEWEFCGKWLFRVEDLPRSNGSLPEGMRWDRVRREDVRVVLERTSIKRKEATLLMVPSTVIRLDDGTPIAWVFMGLDGSVVTLHVEQQYRRLGLAKAVACKIMRDHLQDYGDDGWGAADVFEGNLASQGFCRSIGGKLSWTIS</sequence>
<reference evidence="2" key="1">
    <citation type="journal article" date="2023" name="Mol. Phylogenet. Evol.">
        <title>Genome-scale phylogeny and comparative genomics of the fungal order Sordariales.</title>
        <authorList>
            <person name="Hensen N."/>
            <person name="Bonometti L."/>
            <person name="Westerberg I."/>
            <person name="Brannstrom I.O."/>
            <person name="Guillou S."/>
            <person name="Cros-Aarteil S."/>
            <person name="Calhoun S."/>
            <person name="Haridas S."/>
            <person name="Kuo A."/>
            <person name="Mondo S."/>
            <person name="Pangilinan J."/>
            <person name="Riley R."/>
            <person name="LaButti K."/>
            <person name="Andreopoulos B."/>
            <person name="Lipzen A."/>
            <person name="Chen C."/>
            <person name="Yan M."/>
            <person name="Daum C."/>
            <person name="Ng V."/>
            <person name="Clum A."/>
            <person name="Steindorff A."/>
            <person name="Ohm R.A."/>
            <person name="Martin F."/>
            <person name="Silar P."/>
            <person name="Natvig D.O."/>
            <person name="Lalanne C."/>
            <person name="Gautier V."/>
            <person name="Ament-Velasquez S.L."/>
            <person name="Kruys A."/>
            <person name="Hutchinson M.I."/>
            <person name="Powell A.J."/>
            <person name="Barry K."/>
            <person name="Miller A.N."/>
            <person name="Grigoriev I.V."/>
            <person name="Debuchy R."/>
            <person name="Gladieux P."/>
            <person name="Hiltunen Thoren M."/>
            <person name="Johannesson H."/>
        </authorList>
    </citation>
    <scope>NUCLEOTIDE SEQUENCE</scope>
    <source>
        <strain evidence="2">CBS 333.67</strain>
    </source>
</reference>
<feature type="region of interest" description="Disordered" evidence="1">
    <location>
        <begin position="107"/>
        <end position="141"/>
    </location>
</feature>
<dbReference type="EMBL" id="JAUDZG010000001">
    <property type="protein sequence ID" value="KAK3310060.1"/>
    <property type="molecule type" value="Genomic_DNA"/>
</dbReference>
<protein>
    <recommendedName>
        <fullName evidence="4">FR47-like domain-containing protein</fullName>
    </recommendedName>
</protein>
<dbReference type="InterPro" id="IPR053225">
    <property type="entry name" value="Acyl-CoA_N-acyltransferase"/>
</dbReference>
<dbReference type="SUPFAM" id="SSF55729">
    <property type="entry name" value="Acyl-CoA N-acyltransferases (Nat)"/>
    <property type="match status" value="1"/>
</dbReference>
<dbReference type="PANTHER" id="PTHR20958">
    <property type="entry name" value="GLYCINE N-ACYLTRANSFERASE-LIKE PROTEIN"/>
    <property type="match status" value="1"/>
</dbReference>